<evidence type="ECO:0000313" key="1">
    <source>
        <dbReference type="EMBL" id="RDY12761.1"/>
    </source>
</evidence>
<proteinExistence type="predicted"/>
<organism evidence="1 2">
    <name type="scientific">Mucuna pruriens</name>
    <name type="common">Velvet bean</name>
    <name type="synonym">Dolichos pruriens</name>
    <dbReference type="NCBI Taxonomy" id="157652"/>
    <lineage>
        <taxon>Eukaryota</taxon>
        <taxon>Viridiplantae</taxon>
        <taxon>Streptophyta</taxon>
        <taxon>Embryophyta</taxon>
        <taxon>Tracheophyta</taxon>
        <taxon>Spermatophyta</taxon>
        <taxon>Magnoliopsida</taxon>
        <taxon>eudicotyledons</taxon>
        <taxon>Gunneridae</taxon>
        <taxon>Pentapetalae</taxon>
        <taxon>rosids</taxon>
        <taxon>fabids</taxon>
        <taxon>Fabales</taxon>
        <taxon>Fabaceae</taxon>
        <taxon>Papilionoideae</taxon>
        <taxon>50 kb inversion clade</taxon>
        <taxon>NPAAA clade</taxon>
        <taxon>indigoferoid/millettioid clade</taxon>
        <taxon>Phaseoleae</taxon>
        <taxon>Mucuna</taxon>
    </lineage>
</organism>
<protein>
    <submittedName>
        <fullName evidence="1">Uncharacterized protein</fullName>
    </submittedName>
</protein>
<accession>A0A371ICI0</accession>
<feature type="non-terminal residue" evidence="1">
    <location>
        <position position="1"/>
    </location>
</feature>
<keyword evidence="2" id="KW-1185">Reference proteome</keyword>
<evidence type="ECO:0000313" key="2">
    <source>
        <dbReference type="Proteomes" id="UP000257109"/>
    </source>
</evidence>
<gene>
    <name evidence="1" type="ORF">CR513_02392</name>
</gene>
<dbReference type="EMBL" id="QJKJ01000409">
    <property type="protein sequence ID" value="RDY12761.1"/>
    <property type="molecule type" value="Genomic_DNA"/>
</dbReference>
<reference evidence="1" key="1">
    <citation type="submission" date="2018-05" db="EMBL/GenBank/DDBJ databases">
        <title>Draft genome of Mucuna pruriens seed.</title>
        <authorList>
            <person name="Nnadi N.E."/>
            <person name="Vos R."/>
            <person name="Hasami M.H."/>
            <person name="Devisetty U.K."/>
            <person name="Aguiy J.C."/>
        </authorList>
    </citation>
    <scope>NUCLEOTIDE SEQUENCE [LARGE SCALE GENOMIC DNA]</scope>
    <source>
        <strain evidence="1">JCA_2017</strain>
    </source>
</reference>
<dbReference type="Proteomes" id="UP000257109">
    <property type="component" value="Unassembled WGS sequence"/>
</dbReference>
<dbReference type="AlphaFoldDB" id="A0A371ICI0"/>
<comment type="caution">
    <text evidence="1">The sequence shown here is derived from an EMBL/GenBank/DDBJ whole genome shotgun (WGS) entry which is preliminary data.</text>
</comment>
<sequence>TMEVKVKKDCKVCKRKVKKMGIRKEIESEDDYGALVGGLFGLLNLLSKLIFHDIFEHLAIGQHHNSPPMRVCGMCAFVEYPTNVCPICMKLNLKYTNHHLCSNNNNPCNLYNKIGQLATTMNQLQSKGFGQIPSHTILRIIDFSDVVEVVAMQPPMPSMVQPLHTLVITANKLQVEQKEKLLQDLKKLRDFYEHLVKHSTLRFLLKKRPKDMA</sequence>
<name>A0A371ICI0_MUCPR</name>